<keyword evidence="2" id="KW-0812">Transmembrane</keyword>
<dbReference type="OrthoDB" id="4571505at2"/>
<feature type="transmembrane region" description="Helical" evidence="2">
    <location>
        <begin position="26"/>
        <end position="48"/>
    </location>
</feature>
<feature type="transmembrane region" description="Helical" evidence="2">
    <location>
        <begin position="68"/>
        <end position="88"/>
    </location>
</feature>
<organism evidence="3 4">
    <name type="scientific">Prescottella agglutinans</name>
    <dbReference type="NCBI Taxonomy" id="1644129"/>
    <lineage>
        <taxon>Bacteria</taxon>
        <taxon>Bacillati</taxon>
        <taxon>Actinomycetota</taxon>
        <taxon>Actinomycetes</taxon>
        <taxon>Mycobacteriales</taxon>
        <taxon>Nocardiaceae</taxon>
        <taxon>Prescottella</taxon>
    </lineage>
</organism>
<comment type="caution">
    <text evidence="3">The sequence shown here is derived from an EMBL/GenBank/DDBJ whole genome shotgun (WGS) entry which is preliminary data.</text>
</comment>
<evidence type="ECO:0000313" key="4">
    <source>
        <dbReference type="Proteomes" id="UP000286208"/>
    </source>
</evidence>
<feature type="compositionally biased region" description="Basic and acidic residues" evidence="1">
    <location>
        <begin position="276"/>
        <end position="285"/>
    </location>
</feature>
<evidence type="ECO:0000256" key="1">
    <source>
        <dbReference type="SAM" id="MobiDB-lite"/>
    </source>
</evidence>
<dbReference type="RefSeq" id="WP_127915146.1">
    <property type="nucleotide sequence ID" value="NZ_RKLP01000002.1"/>
</dbReference>
<keyword evidence="4" id="KW-1185">Reference proteome</keyword>
<dbReference type="Pfam" id="PF17270">
    <property type="entry name" value="DUF5336"/>
    <property type="match status" value="1"/>
</dbReference>
<feature type="region of interest" description="Disordered" evidence="1">
    <location>
        <begin position="155"/>
        <end position="285"/>
    </location>
</feature>
<feature type="compositionally biased region" description="Low complexity" evidence="1">
    <location>
        <begin position="218"/>
        <end position="256"/>
    </location>
</feature>
<keyword evidence="2" id="KW-1133">Transmembrane helix</keyword>
<protein>
    <recommendedName>
        <fullName evidence="5">34 kDa antigenic protein</fullName>
    </recommendedName>
</protein>
<evidence type="ECO:0000256" key="2">
    <source>
        <dbReference type="SAM" id="Phobius"/>
    </source>
</evidence>
<sequence>MTYTDGGSYGQPSNAPATDGTKGLSFYLGLGVLTLGVVNFLLGFAPYVENSTTVGYGFTFTQDAFESGGALPLAFLLTGGLLAGLSLLPKQEHAAPAAVASVVGFLVSFVFMLSLPGGGSLAAGGIAILILSFVQAMIAVAVFLFGAGIVKMPQPRPSRTHVHPAAYGHPQGYNPQAPQQGYGAPQGYGTPQGYPQQMPGYGQSTPQGQQAYPQQPTAGYGQFQAYQAQQPTQHLPQQSSTPPAQPQAPQSGESSGAPAVNPTDTTGAPTQAFDAQARKDDDEQK</sequence>
<gene>
    <name evidence="3" type="ORF">EGT67_06045</name>
</gene>
<feature type="transmembrane region" description="Helical" evidence="2">
    <location>
        <begin position="95"/>
        <end position="115"/>
    </location>
</feature>
<keyword evidence="2" id="KW-0472">Membrane</keyword>
<feature type="compositionally biased region" description="Polar residues" evidence="1">
    <location>
        <begin position="204"/>
        <end position="217"/>
    </location>
</feature>
<name>A0A3S3AQW8_9NOCA</name>
<dbReference type="InterPro" id="IPR035166">
    <property type="entry name" value="DUF5336"/>
</dbReference>
<evidence type="ECO:0008006" key="5">
    <source>
        <dbReference type="Google" id="ProtNLM"/>
    </source>
</evidence>
<reference evidence="3 4" key="1">
    <citation type="submission" date="2018-11" db="EMBL/GenBank/DDBJ databases">
        <title>Rhodococcus spongicola sp. nov. and Rhodococcus xishaensis sp. nov. from marine sponges.</title>
        <authorList>
            <person name="Li L."/>
            <person name="Lin H.W."/>
        </authorList>
    </citation>
    <scope>NUCLEOTIDE SEQUENCE [LARGE SCALE GENOMIC DNA]</scope>
    <source>
        <strain evidence="3 4">CCTCC AB2014297</strain>
    </source>
</reference>
<evidence type="ECO:0000313" key="3">
    <source>
        <dbReference type="EMBL" id="RVW10706.1"/>
    </source>
</evidence>
<dbReference type="AlphaFoldDB" id="A0A3S3AQW8"/>
<dbReference type="Proteomes" id="UP000286208">
    <property type="component" value="Unassembled WGS sequence"/>
</dbReference>
<accession>A0A3S3AQW8</accession>
<feature type="transmembrane region" description="Helical" evidence="2">
    <location>
        <begin position="121"/>
        <end position="150"/>
    </location>
</feature>
<dbReference type="EMBL" id="RKLP01000002">
    <property type="protein sequence ID" value="RVW10706.1"/>
    <property type="molecule type" value="Genomic_DNA"/>
</dbReference>
<feature type="compositionally biased region" description="Low complexity" evidence="1">
    <location>
        <begin position="175"/>
        <end position="203"/>
    </location>
</feature>
<proteinExistence type="predicted"/>